<dbReference type="InterPro" id="IPR008557">
    <property type="entry name" value="PhoX"/>
</dbReference>
<dbReference type="Proteomes" id="UP000663903">
    <property type="component" value="Chromosome"/>
</dbReference>
<name>A0A975CLD5_9BURK</name>
<dbReference type="KEGG" id="otd:J1M35_01425"/>
<dbReference type="AlphaFoldDB" id="A0A975CLD5"/>
<evidence type="ECO:0000313" key="2">
    <source>
        <dbReference type="EMBL" id="QTD45613.1"/>
    </source>
</evidence>
<feature type="chain" id="PRO_5037800515" evidence="1">
    <location>
        <begin position="32"/>
        <end position="660"/>
    </location>
</feature>
<dbReference type="EMBL" id="CP071796">
    <property type="protein sequence ID" value="QTD45613.1"/>
    <property type="molecule type" value="Genomic_DNA"/>
</dbReference>
<dbReference type="Pfam" id="PF05787">
    <property type="entry name" value="PhoX"/>
    <property type="match status" value="1"/>
</dbReference>
<dbReference type="RefSeq" id="WP_208009361.1">
    <property type="nucleotide sequence ID" value="NZ_CP071796.1"/>
</dbReference>
<accession>A0A975CLD5</accession>
<protein>
    <submittedName>
        <fullName evidence="2">DUF839 domain-containing protein</fullName>
    </submittedName>
</protein>
<dbReference type="PANTHER" id="PTHR35399:SF2">
    <property type="entry name" value="DUF839 DOMAIN-CONTAINING PROTEIN"/>
    <property type="match status" value="1"/>
</dbReference>
<evidence type="ECO:0000256" key="1">
    <source>
        <dbReference type="SAM" id="SignalP"/>
    </source>
</evidence>
<proteinExistence type="predicted"/>
<reference evidence="2" key="1">
    <citation type="submission" date="2021-03" db="EMBL/GenBank/DDBJ databases">
        <title>Ottowia sp. 27C isolated from the cloaca of a Giant Asian pond turtle (Heosemys grandis).</title>
        <authorList>
            <person name="Spergser J."/>
            <person name="Busse H.-J."/>
        </authorList>
    </citation>
    <scope>NUCLEOTIDE SEQUENCE</scope>
    <source>
        <strain evidence="2">27C</strain>
    </source>
</reference>
<keyword evidence="3" id="KW-1185">Reference proteome</keyword>
<dbReference type="PANTHER" id="PTHR35399">
    <property type="entry name" value="SLR8030 PROTEIN"/>
    <property type="match status" value="1"/>
</dbReference>
<sequence>MTKPPTDSSRRRVLSLFAGAPMLPLASSLSAAGLFTACGGSGDSVAAFKSVSFSSTPAPDLGSPAAMATTNVSSVMTVNFDDGSKVDYKLAYQPFFVTGNQVPNLAGGGILAGGYYDINNRPIIDNTVAASPRQFFSDSPDGTSLLTVANAKVDGVKGNPVFAVVQFEYTTWAQDGKTDMYGKLPSPIAVLTLDQDKTTGKLSLVKYHNVDTSKVHGLWITCGASLSPWGTHLSSEEYEPDAFADRAKNYMNDFSQNLYGNPATANPYHYGHMPEITVNPDGTGTVKKHYCMGRISHELIQMMGDNRTALMGDDATNSAYFIFVADKEKDLSAGTLYAAKVGGSTDFTSTASAAAPLIWIKLGKATSAEIEQLANTLKPTDIMSVKSADPSDASYKKIVANGRTEWIKLNPGMEKAAAFLETHRYAAYVGASMGFTKMEGTTVNLKDKVAYSALQNIQSSMVAGHAANVPGNGISVPKQLVAGGVMALNLKGGQKDTDGAAINSDWVPVDVKPMLVGKDLLAADGKALQGDALGNTADPSLVANPDNLKYSEKMRTLFIGEDSSQHVTNMLWAYHIDTKQLSRIMTLPAGAESTGLQAVDEINGWTYIMSNFQHAGDWGGIHAKVKDTLDPLLKANFNGKFGADVGYLTAASAQMRLSEA</sequence>
<gene>
    <name evidence="2" type="ORF">J1M35_01425</name>
</gene>
<keyword evidence="1" id="KW-0732">Signal</keyword>
<organism evidence="2 3">
    <name type="scientific">Ottowia testudinis</name>
    <dbReference type="NCBI Taxonomy" id="2816950"/>
    <lineage>
        <taxon>Bacteria</taxon>
        <taxon>Pseudomonadati</taxon>
        <taxon>Pseudomonadota</taxon>
        <taxon>Betaproteobacteria</taxon>
        <taxon>Burkholderiales</taxon>
        <taxon>Comamonadaceae</taxon>
        <taxon>Ottowia</taxon>
    </lineage>
</organism>
<evidence type="ECO:0000313" key="3">
    <source>
        <dbReference type="Proteomes" id="UP000663903"/>
    </source>
</evidence>
<feature type="signal peptide" evidence="1">
    <location>
        <begin position="1"/>
        <end position="31"/>
    </location>
</feature>